<dbReference type="EMBL" id="CP069109">
    <property type="protein sequence ID" value="QSS58792.1"/>
    <property type="molecule type" value="Genomic_DNA"/>
</dbReference>
<organism evidence="1 2">
    <name type="scientific">Ajellomyces capsulatus</name>
    <name type="common">Darling's disease fungus</name>
    <name type="synonym">Histoplasma capsulatum</name>
    <dbReference type="NCBI Taxonomy" id="5037"/>
    <lineage>
        <taxon>Eukaryota</taxon>
        <taxon>Fungi</taxon>
        <taxon>Dikarya</taxon>
        <taxon>Ascomycota</taxon>
        <taxon>Pezizomycotina</taxon>
        <taxon>Eurotiomycetes</taxon>
        <taxon>Eurotiomycetidae</taxon>
        <taxon>Onygenales</taxon>
        <taxon>Ajellomycetaceae</taxon>
        <taxon>Histoplasma</taxon>
    </lineage>
</organism>
<evidence type="ECO:0000313" key="2">
    <source>
        <dbReference type="Proteomes" id="UP000663671"/>
    </source>
</evidence>
<sequence>MDQIHPSTTAKELKAIGDCEYSQQSAVGLLSYSYALFPSQGHPTDFRRVEFTMHQYDKEDALSDNTPSDSSALYHVSKREKLYHEAKLLKEKLTENTDVVRLRLLRQHT</sequence>
<proteinExistence type="predicted"/>
<gene>
    <name evidence="1" type="ORF">I7I51_08221</name>
</gene>
<dbReference type="AlphaFoldDB" id="A0A8A1M2Y5"/>
<dbReference type="Proteomes" id="UP000663671">
    <property type="component" value="Chromosome 2"/>
</dbReference>
<evidence type="ECO:0000313" key="1">
    <source>
        <dbReference type="EMBL" id="QSS58792.1"/>
    </source>
</evidence>
<name>A0A8A1M2Y5_AJECA</name>
<dbReference type="VEuPathDB" id="FungiDB:I7I51_08221"/>
<accession>A0A8A1M2Y5</accession>
<protein>
    <submittedName>
        <fullName evidence="1">Uncharacterized protein</fullName>
    </submittedName>
</protein>
<reference evidence="1" key="1">
    <citation type="submission" date="2021-01" db="EMBL/GenBank/DDBJ databases">
        <title>Chromosome-level genome assembly of a human fungal pathogen reveals clustering of transcriptionally co-regulated genes.</title>
        <authorList>
            <person name="Voorhies M."/>
            <person name="Cohen S."/>
            <person name="Shea T.P."/>
            <person name="Petrus S."/>
            <person name="Munoz J.F."/>
            <person name="Poplawski S."/>
            <person name="Goldman W.E."/>
            <person name="Michael T."/>
            <person name="Cuomo C.A."/>
            <person name="Sil A."/>
            <person name="Beyhan S."/>
        </authorList>
    </citation>
    <scope>NUCLEOTIDE SEQUENCE</scope>
    <source>
        <strain evidence="1">WU24</strain>
    </source>
</reference>
<dbReference type="OrthoDB" id="4183362at2759"/>